<dbReference type="InterPro" id="IPR011759">
    <property type="entry name" value="Cyt_c_oxidase_su2_TM_dom"/>
</dbReference>
<dbReference type="OrthoDB" id="9781261at2"/>
<evidence type="ECO:0000256" key="18">
    <source>
        <dbReference type="SAM" id="SignalP"/>
    </source>
</evidence>
<dbReference type="GO" id="GO:0005886">
    <property type="term" value="C:plasma membrane"/>
    <property type="evidence" value="ECO:0007669"/>
    <property type="project" value="UniProtKB-SubCell"/>
</dbReference>
<dbReference type="PROSITE" id="PS50999">
    <property type="entry name" value="COX2_TM"/>
    <property type="match status" value="1"/>
</dbReference>
<dbReference type="InterPro" id="IPR002429">
    <property type="entry name" value="CcO_II-like_C"/>
</dbReference>
<dbReference type="Gene3D" id="1.10.287.90">
    <property type="match status" value="1"/>
</dbReference>
<comment type="cofactor">
    <cofactor evidence="15">
        <name>Cu cation</name>
        <dbReference type="ChEBI" id="CHEBI:23378"/>
    </cofactor>
    <text evidence="15">Binds a copper A center.</text>
</comment>
<evidence type="ECO:0000256" key="16">
    <source>
        <dbReference type="SAM" id="MobiDB-lite"/>
    </source>
</evidence>
<dbReference type="AlphaFoldDB" id="A0A0F7KP74"/>
<evidence type="ECO:0000256" key="8">
    <source>
        <dbReference type="ARBA" id="ARBA00022982"/>
    </source>
</evidence>
<feature type="region of interest" description="Disordered" evidence="16">
    <location>
        <begin position="324"/>
        <end position="345"/>
    </location>
</feature>
<feature type="compositionally biased region" description="Low complexity" evidence="16">
    <location>
        <begin position="327"/>
        <end position="345"/>
    </location>
</feature>
<evidence type="ECO:0000256" key="13">
    <source>
        <dbReference type="ARBA" id="ARBA00047816"/>
    </source>
</evidence>
<dbReference type="RefSeq" id="WP_046903167.1">
    <property type="nucleotide sequence ID" value="NZ_CP011452.2"/>
</dbReference>
<keyword evidence="18" id="KW-0732">Signal</keyword>
<evidence type="ECO:0000256" key="4">
    <source>
        <dbReference type="ARBA" id="ARBA00022660"/>
    </source>
</evidence>
<keyword evidence="9 17" id="KW-1133">Transmembrane helix</keyword>
<evidence type="ECO:0000256" key="15">
    <source>
        <dbReference type="RuleBase" id="RU004024"/>
    </source>
</evidence>
<organism evidence="19 20">
    <name type="scientific">Croceibacterium atlanticum</name>
    <dbReference type="NCBI Taxonomy" id="1267766"/>
    <lineage>
        <taxon>Bacteria</taxon>
        <taxon>Pseudomonadati</taxon>
        <taxon>Pseudomonadota</taxon>
        <taxon>Alphaproteobacteria</taxon>
        <taxon>Sphingomonadales</taxon>
        <taxon>Erythrobacteraceae</taxon>
        <taxon>Croceibacterium</taxon>
    </lineage>
</organism>
<dbReference type="InterPro" id="IPR001505">
    <property type="entry name" value="Copper_CuA"/>
</dbReference>
<protein>
    <recommendedName>
        <fullName evidence="15">Cytochrome c oxidase subunit 2</fullName>
        <ecNumber evidence="15">7.1.1.9</ecNumber>
    </recommendedName>
</protein>
<accession>A0A0F7KP74</accession>
<dbReference type="Proteomes" id="UP000034392">
    <property type="component" value="Chromosome"/>
</dbReference>
<evidence type="ECO:0000256" key="17">
    <source>
        <dbReference type="SAM" id="Phobius"/>
    </source>
</evidence>
<dbReference type="EC" id="7.1.1.9" evidence="15"/>
<dbReference type="EMBL" id="CP011452">
    <property type="protein sequence ID" value="AKH42328.1"/>
    <property type="molecule type" value="Genomic_DNA"/>
</dbReference>
<evidence type="ECO:0000256" key="14">
    <source>
        <dbReference type="RuleBase" id="RU000456"/>
    </source>
</evidence>
<feature type="transmembrane region" description="Helical" evidence="17">
    <location>
        <begin position="95"/>
        <end position="116"/>
    </location>
</feature>
<dbReference type="Gene3D" id="2.60.40.420">
    <property type="entry name" value="Cupredoxins - blue copper proteins"/>
    <property type="match status" value="1"/>
</dbReference>
<evidence type="ECO:0000256" key="12">
    <source>
        <dbReference type="ARBA" id="ARBA00024688"/>
    </source>
</evidence>
<evidence type="ECO:0000256" key="9">
    <source>
        <dbReference type="ARBA" id="ARBA00022989"/>
    </source>
</evidence>
<dbReference type="PRINTS" id="PR01166">
    <property type="entry name" value="CYCOXIDASEII"/>
</dbReference>
<dbReference type="InterPro" id="IPR045187">
    <property type="entry name" value="CcO_II"/>
</dbReference>
<sequence length="345" mass="37151">MKIGDHARKRMHIFSFILAIFAMLAMPQAAFAQEAPAEAGADAVAESAASAESADAAYTPLGPDMIKGQPEPGALTFQKQYSPNGEYALWMHDAVLLPLIAAISLLVLILLLVVVARYNRRANPVPSKTSHNTLIEVLWTGLPVLILVVIAVPSITLISRQYQSAPKDALTIKVTGYQWYWGYTYPDNGGFEVISNMMPEDEAIDKGLPPQLAVDNRMVVPVGEPIRLQTIGADVIHSFAVPSLWFKLDAVPGRLNEREFYVEEPGIYYGQCSELCGARHGFMPIAVEAVPRPQFEAWIRSQGGTVGGEGGAESTSAPLIAPDSAIEGAPAAGEEPELATPETEV</sequence>
<keyword evidence="11 17" id="KW-0472">Membrane</keyword>
<dbReference type="SUPFAM" id="SSF49503">
    <property type="entry name" value="Cupredoxins"/>
    <property type="match status" value="1"/>
</dbReference>
<reference evidence="19" key="1">
    <citation type="submission" date="2015-05" db="EMBL/GenBank/DDBJ databases">
        <title>The complete genome of Altererythrobacter atlanticus strain 26DY36.</title>
        <authorList>
            <person name="Wu Y.-H."/>
            <person name="Cheng H."/>
            <person name="Wu X.-W."/>
        </authorList>
    </citation>
    <scope>NUCLEOTIDE SEQUENCE [LARGE SCALE GENOMIC DNA]</scope>
    <source>
        <strain evidence="19">26DY36</strain>
    </source>
</reference>
<comment type="function">
    <text evidence="12 15">Subunits I and II form the functional core of the enzyme complex. Electrons originating in cytochrome c are transferred via heme a and Cu(A) to the binuclear center formed by heme a3 and Cu(B).</text>
</comment>
<evidence type="ECO:0000256" key="2">
    <source>
        <dbReference type="ARBA" id="ARBA00007866"/>
    </source>
</evidence>
<keyword evidence="5 14" id="KW-0812">Transmembrane</keyword>
<dbReference type="Pfam" id="PF02790">
    <property type="entry name" value="COX2_TM"/>
    <property type="match status" value="1"/>
</dbReference>
<gene>
    <name evidence="19" type="primary">ctaC_1</name>
    <name evidence="19" type="ORF">WYH_01283</name>
</gene>
<dbReference type="PROSITE" id="PS50857">
    <property type="entry name" value="COX2_CUA"/>
    <property type="match status" value="1"/>
</dbReference>
<evidence type="ECO:0000256" key="6">
    <source>
        <dbReference type="ARBA" id="ARBA00022723"/>
    </source>
</evidence>
<feature type="signal peptide" evidence="18">
    <location>
        <begin position="1"/>
        <end position="32"/>
    </location>
</feature>
<keyword evidence="19" id="KW-0560">Oxidoreductase</keyword>
<evidence type="ECO:0000313" key="20">
    <source>
        <dbReference type="Proteomes" id="UP000034392"/>
    </source>
</evidence>
<dbReference type="InterPro" id="IPR008972">
    <property type="entry name" value="Cupredoxin"/>
</dbReference>
<comment type="catalytic activity">
    <reaction evidence="13 15">
        <text>4 Fe(II)-[cytochrome c] + O2 + 8 H(+)(in) = 4 Fe(III)-[cytochrome c] + 2 H2O + 4 H(+)(out)</text>
        <dbReference type="Rhea" id="RHEA:11436"/>
        <dbReference type="Rhea" id="RHEA-COMP:10350"/>
        <dbReference type="Rhea" id="RHEA-COMP:14399"/>
        <dbReference type="ChEBI" id="CHEBI:15377"/>
        <dbReference type="ChEBI" id="CHEBI:15378"/>
        <dbReference type="ChEBI" id="CHEBI:15379"/>
        <dbReference type="ChEBI" id="CHEBI:29033"/>
        <dbReference type="ChEBI" id="CHEBI:29034"/>
        <dbReference type="EC" id="7.1.1.9"/>
    </reaction>
</comment>
<evidence type="ECO:0000313" key="19">
    <source>
        <dbReference type="EMBL" id="AKH42328.1"/>
    </source>
</evidence>
<keyword evidence="20" id="KW-1185">Reference proteome</keyword>
<comment type="similarity">
    <text evidence="2 14">Belongs to the cytochrome c oxidase subunit 2 family.</text>
</comment>
<dbReference type="PANTHER" id="PTHR22888:SF9">
    <property type="entry name" value="CYTOCHROME C OXIDASE SUBUNIT 2"/>
    <property type="match status" value="1"/>
</dbReference>
<dbReference type="PANTHER" id="PTHR22888">
    <property type="entry name" value="CYTOCHROME C OXIDASE, SUBUNIT II"/>
    <property type="match status" value="1"/>
</dbReference>
<dbReference type="STRING" id="1267766.WYH_01283"/>
<keyword evidence="6 15" id="KW-0479">Metal-binding</keyword>
<dbReference type="GO" id="GO:0016491">
    <property type="term" value="F:oxidoreductase activity"/>
    <property type="evidence" value="ECO:0007669"/>
    <property type="project" value="UniProtKB-KW"/>
</dbReference>
<evidence type="ECO:0000256" key="10">
    <source>
        <dbReference type="ARBA" id="ARBA00023008"/>
    </source>
</evidence>
<dbReference type="InterPro" id="IPR014222">
    <property type="entry name" value="Cyt_c_oxidase_su2"/>
</dbReference>
<evidence type="ECO:0000256" key="7">
    <source>
        <dbReference type="ARBA" id="ARBA00022967"/>
    </source>
</evidence>
<dbReference type="GO" id="GO:0005507">
    <property type="term" value="F:copper ion binding"/>
    <property type="evidence" value="ECO:0007669"/>
    <property type="project" value="InterPro"/>
</dbReference>
<feature type="chain" id="PRO_5044213652" description="Cytochrome c oxidase subunit 2" evidence="18">
    <location>
        <begin position="33"/>
        <end position="345"/>
    </location>
</feature>
<dbReference type="GO" id="GO:0042773">
    <property type="term" value="P:ATP synthesis coupled electron transport"/>
    <property type="evidence" value="ECO:0007669"/>
    <property type="project" value="TreeGrafter"/>
</dbReference>
<dbReference type="PROSITE" id="PS00078">
    <property type="entry name" value="COX2"/>
    <property type="match status" value="1"/>
</dbReference>
<dbReference type="Pfam" id="PF00116">
    <property type="entry name" value="COX2"/>
    <property type="match status" value="1"/>
</dbReference>
<keyword evidence="10 15" id="KW-0186">Copper</keyword>
<dbReference type="NCBIfam" id="TIGR02866">
    <property type="entry name" value="CoxB"/>
    <property type="match status" value="1"/>
</dbReference>
<evidence type="ECO:0000256" key="11">
    <source>
        <dbReference type="ARBA" id="ARBA00023136"/>
    </source>
</evidence>
<dbReference type="SUPFAM" id="SSF81464">
    <property type="entry name" value="Cytochrome c oxidase subunit II-like, transmembrane region"/>
    <property type="match status" value="1"/>
</dbReference>
<keyword evidence="3 14" id="KW-0813">Transport</keyword>
<comment type="subcellular location">
    <subcellularLocation>
        <location evidence="14">Cell membrane</location>
        <topology evidence="14">Multi-pass membrane protein</topology>
    </subcellularLocation>
    <subcellularLocation>
        <location evidence="1">Membrane</location>
        <topology evidence="1">Multi-pass membrane protein</topology>
    </subcellularLocation>
</comment>
<dbReference type="CDD" id="cd13912">
    <property type="entry name" value="CcO_II_C"/>
    <property type="match status" value="1"/>
</dbReference>
<dbReference type="GO" id="GO:0004129">
    <property type="term" value="F:cytochrome-c oxidase activity"/>
    <property type="evidence" value="ECO:0007669"/>
    <property type="project" value="UniProtKB-EC"/>
</dbReference>
<keyword evidence="7" id="KW-1278">Translocase</keyword>
<dbReference type="KEGG" id="aay:WYH_01283"/>
<dbReference type="InterPro" id="IPR034210">
    <property type="entry name" value="CcO_II_C"/>
</dbReference>
<dbReference type="PATRIC" id="fig|1267766.3.peg.1293"/>
<evidence type="ECO:0000256" key="1">
    <source>
        <dbReference type="ARBA" id="ARBA00004141"/>
    </source>
</evidence>
<name>A0A0F7KP74_9SPHN</name>
<evidence type="ECO:0000256" key="3">
    <source>
        <dbReference type="ARBA" id="ARBA00022448"/>
    </source>
</evidence>
<feature type="transmembrane region" description="Helical" evidence="17">
    <location>
        <begin position="137"/>
        <end position="158"/>
    </location>
</feature>
<keyword evidence="8 14" id="KW-0249">Electron transport</keyword>
<dbReference type="InterPro" id="IPR036257">
    <property type="entry name" value="Cyt_c_oxidase_su2_TM_sf"/>
</dbReference>
<keyword evidence="4 14" id="KW-0679">Respiratory chain</keyword>
<evidence type="ECO:0000256" key="5">
    <source>
        <dbReference type="ARBA" id="ARBA00022692"/>
    </source>
</evidence>
<proteinExistence type="inferred from homology"/>